<evidence type="ECO:0000256" key="2">
    <source>
        <dbReference type="ARBA" id="ARBA00022694"/>
    </source>
</evidence>
<dbReference type="Gene3D" id="3.30.70.580">
    <property type="entry name" value="Pseudouridine synthase I, catalytic domain, N-terminal subdomain"/>
    <property type="match status" value="1"/>
</dbReference>
<dbReference type="Pfam" id="PF01416">
    <property type="entry name" value="PseudoU_synth_1"/>
    <property type="match status" value="1"/>
</dbReference>
<dbReference type="AlphaFoldDB" id="A0A967B0G9"/>
<dbReference type="GO" id="GO:0031119">
    <property type="term" value="P:tRNA pseudouridine synthesis"/>
    <property type="evidence" value="ECO:0007669"/>
    <property type="project" value="UniProtKB-UniRule"/>
</dbReference>
<comment type="caution">
    <text evidence="7">The sequence shown here is derived from an EMBL/GenBank/DDBJ whole genome shotgun (WGS) entry which is preliminary data.</text>
</comment>
<accession>A0A967B0G9</accession>
<dbReference type="FunFam" id="3.30.70.660:FF:000003">
    <property type="entry name" value="tRNA pseudouridine synthase A"/>
    <property type="match status" value="1"/>
</dbReference>
<dbReference type="CDD" id="cd02570">
    <property type="entry name" value="PseudoU_synth_EcTruA"/>
    <property type="match status" value="1"/>
</dbReference>
<organism evidence="7 8">
    <name type="scientific">Metallococcus carri</name>
    <dbReference type="NCBI Taxonomy" id="1656884"/>
    <lineage>
        <taxon>Bacteria</taxon>
        <taxon>Bacillati</taxon>
        <taxon>Actinomycetota</taxon>
        <taxon>Actinomycetes</taxon>
        <taxon>Micrococcales</taxon>
        <taxon>Dermacoccaceae</taxon>
        <taxon>Metallococcus</taxon>
    </lineage>
</organism>
<comment type="similarity">
    <text evidence="1 4 5">Belongs to the tRNA pseudouridine synthase TruA family.</text>
</comment>
<dbReference type="InterPro" id="IPR020095">
    <property type="entry name" value="PsdUridine_synth_TruA_C"/>
</dbReference>
<dbReference type="InterPro" id="IPR001406">
    <property type="entry name" value="PsdUridine_synth_TruA"/>
</dbReference>
<evidence type="ECO:0000256" key="4">
    <source>
        <dbReference type="HAMAP-Rule" id="MF_00171"/>
    </source>
</evidence>
<comment type="function">
    <text evidence="4">Formation of pseudouridine at positions 38, 39 and 40 in the anticodon stem and loop of transfer RNAs.</text>
</comment>
<dbReference type="GO" id="GO:0160147">
    <property type="term" value="F:tRNA pseudouridine(38-40) synthase activity"/>
    <property type="evidence" value="ECO:0007669"/>
    <property type="project" value="UniProtKB-EC"/>
</dbReference>
<evidence type="ECO:0000256" key="1">
    <source>
        <dbReference type="ARBA" id="ARBA00009375"/>
    </source>
</evidence>
<dbReference type="InterPro" id="IPR020097">
    <property type="entry name" value="PsdUridine_synth_TruA_a/b_dom"/>
</dbReference>
<sequence>MEPPLSSPSGLDGLAHSVCRSGPRVATQTRTAPSVGQRRRLAVVRLRIDFGYDGTDFSGWAAQPGLRTVEDVLSEGFGRILRTDPPRLTVAGRTDAGVHARGAVCHLDVLPEAYAALPGRSTRSPAEAAVTRLNGVLPADVRVHRVAEAAEGFDARFSATSRRYLYRIADAEAVQDPLRRRDTLWLRSVLSVDALNAASANLLGLKDFAAFCKQREGATTVRTLLAYSWRRASDGVLEGTVVADAFCHSMVRSLVGAVVPVAEGKRGVEWPGEVLAAGRRDPAVAVMPAHGLSLEEVTYPPDAKLAVRANQARAIRTLPGPD</sequence>
<dbReference type="HAMAP" id="MF_00171">
    <property type="entry name" value="TruA"/>
    <property type="match status" value="1"/>
</dbReference>
<dbReference type="Gene3D" id="3.30.70.660">
    <property type="entry name" value="Pseudouridine synthase I, catalytic domain, C-terminal subdomain"/>
    <property type="match status" value="1"/>
</dbReference>
<feature type="binding site" evidence="4">
    <location>
        <position position="164"/>
    </location>
    <ligand>
        <name>substrate</name>
    </ligand>
</feature>
<dbReference type="InterPro" id="IPR020094">
    <property type="entry name" value="TruA/RsuA/RluB/E/F_N"/>
</dbReference>
<dbReference type="PANTHER" id="PTHR11142:SF0">
    <property type="entry name" value="TRNA PSEUDOURIDINE SYNTHASE-LIKE 1"/>
    <property type="match status" value="1"/>
</dbReference>
<evidence type="ECO:0000313" key="7">
    <source>
        <dbReference type="EMBL" id="NHN55153.1"/>
    </source>
</evidence>
<comment type="catalytic activity">
    <reaction evidence="4 5">
        <text>uridine(38/39/40) in tRNA = pseudouridine(38/39/40) in tRNA</text>
        <dbReference type="Rhea" id="RHEA:22376"/>
        <dbReference type="Rhea" id="RHEA-COMP:10085"/>
        <dbReference type="Rhea" id="RHEA-COMP:10087"/>
        <dbReference type="ChEBI" id="CHEBI:65314"/>
        <dbReference type="ChEBI" id="CHEBI:65315"/>
        <dbReference type="EC" id="5.4.99.12"/>
    </reaction>
</comment>
<proteinExistence type="inferred from homology"/>
<feature type="domain" description="Pseudouridine synthase I TruA alpha/beta" evidence="6">
    <location>
        <begin position="198"/>
        <end position="300"/>
    </location>
</feature>
<evidence type="ECO:0000256" key="5">
    <source>
        <dbReference type="RuleBase" id="RU003792"/>
    </source>
</evidence>
<dbReference type="EC" id="5.4.99.12" evidence="4"/>
<comment type="subunit">
    <text evidence="4">Homodimer.</text>
</comment>
<comment type="caution">
    <text evidence="4">Lacks conserved residue(s) required for the propagation of feature annotation.</text>
</comment>
<protein>
    <recommendedName>
        <fullName evidence="4">tRNA pseudouridine synthase A</fullName>
        <ecNumber evidence="4">5.4.99.12</ecNumber>
    </recommendedName>
    <alternativeName>
        <fullName evidence="4">tRNA pseudouridine(38-40) synthase</fullName>
    </alternativeName>
    <alternativeName>
        <fullName evidence="4">tRNA pseudouridylate synthase I</fullName>
    </alternativeName>
    <alternativeName>
        <fullName evidence="4">tRNA-uridine isomerase I</fullName>
    </alternativeName>
</protein>
<reference evidence="7" key="1">
    <citation type="submission" date="2020-03" db="EMBL/GenBank/DDBJ databases">
        <title>Draft sequencing of Calidifontibacter sp. DB0510.</title>
        <authorList>
            <person name="Kim D.-U."/>
        </authorList>
    </citation>
    <scope>NUCLEOTIDE SEQUENCE</scope>
    <source>
        <strain evidence="7">DB0510</strain>
    </source>
</reference>
<name>A0A967B0G9_9MICO</name>
<dbReference type="EMBL" id="JAAOIV010000003">
    <property type="protein sequence ID" value="NHN55153.1"/>
    <property type="molecule type" value="Genomic_DNA"/>
</dbReference>
<evidence type="ECO:0000256" key="3">
    <source>
        <dbReference type="ARBA" id="ARBA00023235"/>
    </source>
</evidence>
<dbReference type="Proteomes" id="UP000744769">
    <property type="component" value="Unassembled WGS sequence"/>
</dbReference>
<dbReference type="PANTHER" id="PTHR11142">
    <property type="entry name" value="PSEUDOURIDYLATE SYNTHASE"/>
    <property type="match status" value="1"/>
</dbReference>
<feature type="active site" description="Nucleophile" evidence="4">
    <location>
        <position position="95"/>
    </location>
</feature>
<keyword evidence="8" id="KW-1185">Reference proteome</keyword>
<dbReference type="SUPFAM" id="SSF55120">
    <property type="entry name" value="Pseudouridine synthase"/>
    <property type="match status" value="1"/>
</dbReference>
<gene>
    <name evidence="4 7" type="primary">truA</name>
    <name evidence="7" type="ORF">G9U51_05040</name>
</gene>
<keyword evidence="2 4" id="KW-0819">tRNA processing</keyword>
<dbReference type="GO" id="GO:0003723">
    <property type="term" value="F:RNA binding"/>
    <property type="evidence" value="ECO:0007669"/>
    <property type="project" value="InterPro"/>
</dbReference>
<keyword evidence="3 4" id="KW-0413">Isomerase</keyword>
<evidence type="ECO:0000259" key="6">
    <source>
        <dbReference type="Pfam" id="PF01416"/>
    </source>
</evidence>
<evidence type="ECO:0000313" key="8">
    <source>
        <dbReference type="Proteomes" id="UP000744769"/>
    </source>
</evidence>
<dbReference type="InterPro" id="IPR020103">
    <property type="entry name" value="PsdUridine_synth_cat_dom_sf"/>
</dbReference>